<dbReference type="InterPro" id="IPR056813">
    <property type="entry name" value="GIL1_IRKI_C"/>
</dbReference>
<comment type="caution">
    <text evidence="4">The sequence shown here is derived from an EMBL/GenBank/DDBJ whole genome shotgun (WGS) entry which is preliminary data.</text>
</comment>
<evidence type="ECO:0000313" key="5">
    <source>
        <dbReference type="Proteomes" id="UP000886520"/>
    </source>
</evidence>
<dbReference type="Pfam" id="PF24994">
    <property type="entry name" value="GIL1_IRKI_C"/>
    <property type="match status" value="1"/>
</dbReference>
<keyword evidence="1" id="KW-0175">Coiled coil</keyword>
<dbReference type="InterPro" id="IPR006943">
    <property type="entry name" value="DUF641_pln"/>
</dbReference>
<dbReference type="InterPro" id="IPR040225">
    <property type="entry name" value="GIL1-like"/>
</dbReference>
<sequence length="546" mass="60739">MAASDGDTVRLPHRPWPLSLCVNQTLIGGVSTQLRGSDLCFADYHQEIQMEPASVSSYSGNGNGFYKAFDMLSNQARLVNRKSVHKASAVAAAWDDFADGSETIMSHGSSGVITPSMEAEFADVEFADAESHSSSLSPSTANPTQLLLKVHVMEALISGIFSTVSSLKKAYVQFQSAHDPYDADKLQLADKAVVAELRNFSDLKQSYKKRLVILGSSESEGKALRVDMDADIKQGQSLVSYEAIINNFHSEIQSKGVIIESLQDKLSQMTLKKAKLEKQVKRLEQKVTRDSFLNTPIDHSSPSPQLLESAVLGASEASRTFAKLLVSLMKVAQWNLDAAANSIEPGISYLRTTHKKYVFESYVFQRMLDDFENGIGNIGLPHREEDCFKEFLEMRAMDPHKAVVSNKESSFGKYSLKRFVDLIHPKMELSFFGNLEHRKKISNGIHPESPFYQNFLKLSKAMWMLHLLAFSFKPNARIFQVKRNTEFSPLYMESIVRSPDMGLAGSESEDVPRVAFTIMPGFRVENVVIKCQVYIVAASEGKSKAT</sequence>
<dbReference type="GO" id="GO:0009639">
    <property type="term" value="P:response to red or far red light"/>
    <property type="evidence" value="ECO:0007669"/>
    <property type="project" value="InterPro"/>
</dbReference>
<dbReference type="Proteomes" id="UP000886520">
    <property type="component" value="Chromosome 19"/>
</dbReference>
<evidence type="ECO:0008006" key="6">
    <source>
        <dbReference type="Google" id="ProtNLM"/>
    </source>
</evidence>
<name>A0A9D4Z7H2_ADICA</name>
<protein>
    <recommendedName>
        <fullName evidence="6">DUF641 domain-containing protein</fullName>
    </recommendedName>
</protein>
<evidence type="ECO:0000259" key="2">
    <source>
        <dbReference type="Pfam" id="PF04859"/>
    </source>
</evidence>
<dbReference type="Pfam" id="PF04859">
    <property type="entry name" value="DUF641"/>
    <property type="match status" value="1"/>
</dbReference>
<dbReference type="EMBL" id="JABFUD020000019">
    <property type="protein sequence ID" value="KAI5065198.1"/>
    <property type="molecule type" value="Genomic_DNA"/>
</dbReference>
<evidence type="ECO:0000256" key="1">
    <source>
        <dbReference type="SAM" id="Coils"/>
    </source>
</evidence>
<evidence type="ECO:0000259" key="3">
    <source>
        <dbReference type="Pfam" id="PF24994"/>
    </source>
</evidence>
<organism evidence="4 5">
    <name type="scientific">Adiantum capillus-veneris</name>
    <name type="common">Maidenhair fern</name>
    <dbReference type="NCBI Taxonomy" id="13818"/>
    <lineage>
        <taxon>Eukaryota</taxon>
        <taxon>Viridiplantae</taxon>
        <taxon>Streptophyta</taxon>
        <taxon>Embryophyta</taxon>
        <taxon>Tracheophyta</taxon>
        <taxon>Polypodiopsida</taxon>
        <taxon>Polypodiidae</taxon>
        <taxon>Polypodiales</taxon>
        <taxon>Pteridineae</taxon>
        <taxon>Pteridaceae</taxon>
        <taxon>Vittarioideae</taxon>
        <taxon>Adiantum</taxon>
    </lineage>
</organism>
<feature type="domain" description="DUF641" evidence="2">
    <location>
        <begin position="150"/>
        <end position="278"/>
    </location>
</feature>
<dbReference type="GO" id="GO:0009959">
    <property type="term" value="P:negative gravitropism"/>
    <property type="evidence" value="ECO:0007669"/>
    <property type="project" value="InterPro"/>
</dbReference>
<feature type="domain" description="GIL1/IRKI C-terminal" evidence="3">
    <location>
        <begin position="478"/>
        <end position="534"/>
    </location>
</feature>
<dbReference type="PANTHER" id="PTHR31161">
    <property type="entry name" value="PROTEIN GRAVITROPIC IN THE LIGHT 1"/>
    <property type="match status" value="1"/>
</dbReference>
<accession>A0A9D4Z7H2</accession>
<gene>
    <name evidence="4" type="ORF">GOP47_0019893</name>
</gene>
<dbReference type="AlphaFoldDB" id="A0A9D4Z7H2"/>
<reference evidence="4" key="1">
    <citation type="submission" date="2021-01" db="EMBL/GenBank/DDBJ databases">
        <title>Adiantum capillus-veneris genome.</title>
        <authorList>
            <person name="Fang Y."/>
            <person name="Liao Q."/>
        </authorList>
    </citation>
    <scope>NUCLEOTIDE SEQUENCE</scope>
    <source>
        <strain evidence="4">H3</strain>
        <tissue evidence="4">Leaf</tissue>
    </source>
</reference>
<evidence type="ECO:0000313" key="4">
    <source>
        <dbReference type="EMBL" id="KAI5065198.1"/>
    </source>
</evidence>
<feature type="coiled-coil region" evidence="1">
    <location>
        <begin position="259"/>
        <end position="286"/>
    </location>
</feature>
<keyword evidence="5" id="KW-1185">Reference proteome</keyword>
<dbReference type="OrthoDB" id="1915848at2759"/>
<proteinExistence type="predicted"/>